<dbReference type="AlphaFoldDB" id="A0A8H6RQC5"/>
<dbReference type="GO" id="GO:0000973">
    <property type="term" value="P:post-transcriptional tethering of RNA polymerase II gene DNA at nuclear periphery"/>
    <property type="evidence" value="ECO:0007669"/>
    <property type="project" value="TreeGrafter"/>
</dbReference>
<feature type="region of interest" description="Disordered" evidence="8">
    <location>
        <begin position="49"/>
        <end position="73"/>
    </location>
</feature>
<comment type="similarity">
    <text evidence="7">Belongs to the nucleoporin Nup84/Nup107 family.</text>
</comment>
<protein>
    <recommendedName>
        <fullName evidence="7">Nuclear pore complex protein</fullName>
    </recommendedName>
</protein>
<dbReference type="GO" id="GO:0031080">
    <property type="term" value="C:nuclear pore outer ring"/>
    <property type="evidence" value="ECO:0007669"/>
    <property type="project" value="TreeGrafter"/>
</dbReference>
<feature type="region of interest" description="Disordered" evidence="8">
    <location>
        <begin position="152"/>
        <end position="174"/>
    </location>
</feature>
<keyword evidence="1 7" id="KW-0813">Transport</keyword>
<evidence type="ECO:0000256" key="3">
    <source>
        <dbReference type="ARBA" id="ARBA00022927"/>
    </source>
</evidence>
<dbReference type="PANTHER" id="PTHR13003">
    <property type="entry name" value="NUP107-RELATED"/>
    <property type="match status" value="1"/>
</dbReference>
<dbReference type="GO" id="GO:0006606">
    <property type="term" value="P:protein import into nucleus"/>
    <property type="evidence" value="ECO:0007669"/>
    <property type="project" value="TreeGrafter"/>
</dbReference>
<comment type="subcellular location">
    <subcellularLocation>
        <location evidence="7">Nucleus</location>
        <location evidence="7">Nuclear pore complex</location>
    </subcellularLocation>
    <subcellularLocation>
        <location evidence="7">Nucleus membrane</location>
    </subcellularLocation>
</comment>
<keyword evidence="6 7" id="KW-0539">Nucleus</keyword>
<evidence type="ECO:0000256" key="6">
    <source>
        <dbReference type="ARBA" id="ARBA00023242"/>
    </source>
</evidence>
<dbReference type="Gene3D" id="1.20.190.50">
    <property type="match status" value="1"/>
</dbReference>
<dbReference type="Pfam" id="PF04121">
    <property type="entry name" value="Nup84_Nup100"/>
    <property type="match status" value="1"/>
</dbReference>
<evidence type="ECO:0000313" key="10">
    <source>
        <dbReference type="Proteomes" id="UP000660729"/>
    </source>
</evidence>
<dbReference type="InterPro" id="IPR007252">
    <property type="entry name" value="Nup84/Nup107"/>
</dbReference>
<dbReference type="EMBL" id="JABCIY010000025">
    <property type="protein sequence ID" value="KAF7196501.1"/>
    <property type="molecule type" value="Genomic_DNA"/>
</dbReference>
<comment type="function">
    <text evidence="7">Functions as a component of the nuclear pore complex (NPC).</text>
</comment>
<dbReference type="GO" id="GO:0031965">
    <property type="term" value="C:nuclear membrane"/>
    <property type="evidence" value="ECO:0007669"/>
    <property type="project" value="UniProtKB-SubCell"/>
</dbReference>
<evidence type="ECO:0000256" key="4">
    <source>
        <dbReference type="ARBA" id="ARBA00023010"/>
    </source>
</evidence>
<organism evidence="9 10">
    <name type="scientific">Pseudocercospora fuligena</name>
    <dbReference type="NCBI Taxonomy" id="685502"/>
    <lineage>
        <taxon>Eukaryota</taxon>
        <taxon>Fungi</taxon>
        <taxon>Dikarya</taxon>
        <taxon>Ascomycota</taxon>
        <taxon>Pezizomycotina</taxon>
        <taxon>Dothideomycetes</taxon>
        <taxon>Dothideomycetidae</taxon>
        <taxon>Mycosphaerellales</taxon>
        <taxon>Mycosphaerellaceae</taxon>
        <taxon>Pseudocercospora</taxon>
    </lineage>
</organism>
<keyword evidence="5 7" id="KW-0906">Nuclear pore complex</keyword>
<keyword evidence="10" id="KW-1185">Reference proteome</keyword>
<evidence type="ECO:0000256" key="5">
    <source>
        <dbReference type="ARBA" id="ARBA00023132"/>
    </source>
</evidence>
<proteinExistence type="inferred from homology"/>
<evidence type="ECO:0000313" key="9">
    <source>
        <dbReference type="EMBL" id="KAF7196501.1"/>
    </source>
</evidence>
<reference evidence="9" key="1">
    <citation type="submission" date="2020-04" db="EMBL/GenBank/DDBJ databases">
        <title>Draft genome resource of the tomato pathogen Pseudocercospora fuligena.</title>
        <authorList>
            <person name="Zaccaron A."/>
        </authorList>
    </citation>
    <scope>NUCLEOTIDE SEQUENCE</scope>
    <source>
        <strain evidence="9">PF001</strain>
    </source>
</reference>
<evidence type="ECO:0000256" key="1">
    <source>
        <dbReference type="ARBA" id="ARBA00022448"/>
    </source>
</evidence>
<dbReference type="Proteomes" id="UP000660729">
    <property type="component" value="Unassembled WGS sequence"/>
</dbReference>
<dbReference type="Gene3D" id="1.10.3450.20">
    <property type="match status" value="1"/>
</dbReference>
<feature type="region of interest" description="Disordered" evidence="8">
    <location>
        <begin position="1"/>
        <end position="31"/>
    </location>
</feature>
<evidence type="ECO:0000256" key="2">
    <source>
        <dbReference type="ARBA" id="ARBA00022816"/>
    </source>
</evidence>
<keyword evidence="3" id="KW-0653">Protein transport</keyword>
<evidence type="ECO:0000256" key="7">
    <source>
        <dbReference type="RuleBase" id="RU365072"/>
    </source>
</evidence>
<dbReference type="GO" id="GO:0006406">
    <property type="term" value="P:mRNA export from nucleus"/>
    <property type="evidence" value="ECO:0007669"/>
    <property type="project" value="TreeGrafter"/>
</dbReference>
<dbReference type="PANTHER" id="PTHR13003:SF2">
    <property type="entry name" value="NUCLEAR PORE COMPLEX PROTEIN NUP107"/>
    <property type="match status" value="1"/>
</dbReference>
<keyword evidence="4 7" id="KW-0811">Translocation</keyword>
<dbReference type="OrthoDB" id="3098at2759"/>
<evidence type="ECO:0000256" key="8">
    <source>
        <dbReference type="SAM" id="MobiDB-lite"/>
    </source>
</evidence>
<sequence>MPVATRRSQAAGVSRKVPTRRTRSARNAASDNWAMIAREDSDEHDANIVADADPNADGLHEGPRASSIFGGANGSIDDAVQPLREMADRVGSEVEAFAEKLDMFIENLRAGTNQTYDLVVELVGQFKDIAREAADKLERDYSRERAQQLRKEWGEQNPDLSNSRSQKDALATSTSLRLAGSMSEAKREQVALQRQWQQEADIWDLFHIILDVHHNPQKLSQSRGQNPPTSDAVHRYTTEQQLWDQFLLTNDLAHERTLVKTWLEQTAEHQASDLNGIVEELEAKAGRGKGLWHHGWMHTREQIKHEKRMRAWPAPDADPLPQLRSTDKAELLVTSLDPDAATRQDRVLEKPDALFEQAVWIASWEMLRRGKSWEEVSQWCQERHESWRAIALGKGFDPSQIRSSAVLRKIAYAASKSKVSSSYEAAVYGLLGGNVQAMQKVCRSMDDHLHAHYSAALVRQFDQFLAANYPARARKDPVLDDASEDPERAIYDLLVRLRSEPSTKDESVQPMKIIESYVIADDVGSMIHTLGFALSLTDQQSGRQEKMIAHLEPFWENAGQNQPEEAIGLNPHTLRIAAHMGILLDILAPQDLQGDEAIAKMNVVVAYIQTLRAAGKRDLIPVYASRLSVGAYVMVMSHVLEDITAPKEQDETLQLLRQYNLDVVFILNEQLGYVLDKLLTKNLKLEKPVNMLKPSDDAKHPGQRISEEFLADEHPEEDSKVLASLKWFDIVEGLWERTFYSLSLALRKALIAGRIVLAIKIINTYPYDDIAIRKSYQEIGKSYNPMDDEQAPSAEAAPHHERMRKESRCYYELSLLVQAINALGYWRTQEAEYIEKHPRLTGASPDLKAAKEAVTEAMDPVLNGLLLLGENSADPDEKADEKADCAQIRQWYVPELVIAYNTVLHSAGYLISRDNLIDSMDLSVTIADDKNRLSEVCVQAGRMRELVASFASTSKAMLILKAEGKKWTSRKMKGREGKDLGIWEIGSQVAVRPSRTLSLS</sequence>
<comment type="subunit">
    <text evidence="7">Part of the nuclear pore complex (NPC).</text>
</comment>
<name>A0A8H6RQC5_9PEZI</name>
<comment type="caution">
    <text evidence="9">The sequence shown here is derived from an EMBL/GenBank/DDBJ whole genome shotgun (WGS) entry which is preliminary data.</text>
</comment>
<keyword evidence="2" id="KW-0509">mRNA transport</keyword>
<dbReference type="GO" id="GO:0017056">
    <property type="term" value="F:structural constituent of nuclear pore"/>
    <property type="evidence" value="ECO:0007669"/>
    <property type="project" value="UniProtKB-UniRule"/>
</dbReference>
<gene>
    <name evidence="9" type="ORF">HII31_02229</name>
</gene>
<accession>A0A8H6RQC5</accession>
<keyword evidence="7" id="KW-0472">Membrane</keyword>